<comment type="caution">
    <text evidence="3">The sequence shown here is derived from an EMBL/GenBank/DDBJ whole genome shotgun (WGS) entry which is preliminary data.</text>
</comment>
<reference evidence="3 4" key="1">
    <citation type="submission" date="2020-07" db="EMBL/GenBank/DDBJ databases">
        <title>Sequencing the genomes of 1000 actinobacteria strains.</title>
        <authorList>
            <person name="Klenk H.-P."/>
        </authorList>
    </citation>
    <scope>NUCLEOTIDE SEQUENCE [LARGE SCALE GENOMIC DNA]</scope>
    <source>
        <strain evidence="3 4">LI1</strain>
    </source>
</reference>
<dbReference type="InterPro" id="IPR032466">
    <property type="entry name" value="Metal_Hydrolase"/>
</dbReference>
<sequence>MIDSHLHLWKPAERAYSWIPAGTVLDDEFGPERARPELQAAGVDGAVLVQAADSYEDTFYMLSVAAKHPEIAGVVGWVPLDRPAEAEAALELFRHSPVFAGVRNLTHDYADELWIMQPAVTETLELLVRHRLTLDVVCTTPQHLDNVAALAMRHPQLTIVLDHLANPGIADEAWEPWADQMAAVAAHPNVIVKYSGVTTSLAGRVWTAASWQRYLDHVLAAFGADRIMMGSDWPVSLLGGDYQQVWAAQLDGLAGLTDAERRAITHDTAARTYALTLG</sequence>
<dbReference type="Gene3D" id="3.20.20.140">
    <property type="entry name" value="Metal-dependent hydrolases"/>
    <property type="match status" value="1"/>
</dbReference>
<dbReference type="GO" id="GO:0016787">
    <property type="term" value="F:hydrolase activity"/>
    <property type="evidence" value="ECO:0007669"/>
    <property type="project" value="UniProtKB-KW"/>
</dbReference>
<keyword evidence="3" id="KW-0378">Hydrolase</keyword>
<dbReference type="AlphaFoldDB" id="A0A7Z0J716"/>
<accession>A0A7Z0J716</accession>
<organism evidence="3 4">
    <name type="scientific">Glaciibacter psychrotolerans</name>
    <dbReference type="NCBI Taxonomy" id="670054"/>
    <lineage>
        <taxon>Bacteria</taxon>
        <taxon>Bacillati</taxon>
        <taxon>Actinomycetota</taxon>
        <taxon>Actinomycetes</taxon>
        <taxon>Micrococcales</taxon>
        <taxon>Microbacteriaceae</taxon>
        <taxon>Glaciibacter</taxon>
    </lineage>
</organism>
<dbReference type="InterPro" id="IPR006680">
    <property type="entry name" value="Amidohydro-rel"/>
</dbReference>
<evidence type="ECO:0000313" key="3">
    <source>
        <dbReference type="EMBL" id="NYJ21142.1"/>
    </source>
</evidence>
<gene>
    <name evidence="3" type="ORF">HNR05_002933</name>
</gene>
<feature type="domain" description="Amidohydrolase-related" evidence="2">
    <location>
        <begin position="2"/>
        <end position="274"/>
    </location>
</feature>
<dbReference type="InterPro" id="IPR052350">
    <property type="entry name" value="Metallo-dep_Lactonases"/>
</dbReference>
<dbReference type="PANTHER" id="PTHR43569">
    <property type="entry name" value="AMIDOHYDROLASE"/>
    <property type="match status" value="1"/>
</dbReference>
<protein>
    <submittedName>
        <fullName evidence="3">L-fuconolactonase</fullName>
        <ecNumber evidence="3">3.1.1.-</ecNumber>
    </submittedName>
</protein>
<name>A0A7Z0J716_9MICO</name>
<evidence type="ECO:0000256" key="1">
    <source>
        <dbReference type="ARBA" id="ARBA00038310"/>
    </source>
</evidence>
<comment type="similarity">
    <text evidence="1">Belongs to the metallo-dependent hydrolases superfamily.</text>
</comment>
<dbReference type="SUPFAM" id="SSF51556">
    <property type="entry name" value="Metallo-dependent hydrolases"/>
    <property type="match status" value="1"/>
</dbReference>
<keyword evidence="4" id="KW-1185">Reference proteome</keyword>
<dbReference type="PANTHER" id="PTHR43569:SF2">
    <property type="entry name" value="AMIDOHYDROLASE-RELATED DOMAIN-CONTAINING PROTEIN"/>
    <property type="match status" value="1"/>
</dbReference>
<proteinExistence type="inferred from homology"/>
<dbReference type="Pfam" id="PF04909">
    <property type="entry name" value="Amidohydro_2"/>
    <property type="match status" value="1"/>
</dbReference>
<evidence type="ECO:0000313" key="4">
    <source>
        <dbReference type="Proteomes" id="UP000537260"/>
    </source>
</evidence>
<dbReference type="RefSeq" id="WP_179579788.1">
    <property type="nucleotide sequence ID" value="NZ_JACCFM010000001.1"/>
</dbReference>
<evidence type="ECO:0000259" key="2">
    <source>
        <dbReference type="Pfam" id="PF04909"/>
    </source>
</evidence>
<dbReference type="EMBL" id="JACCFM010000001">
    <property type="protein sequence ID" value="NYJ21142.1"/>
    <property type="molecule type" value="Genomic_DNA"/>
</dbReference>
<dbReference type="EC" id="3.1.1.-" evidence="3"/>
<dbReference type="Proteomes" id="UP000537260">
    <property type="component" value="Unassembled WGS sequence"/>
</dbReference>